<accession>A0AAN6SB27</accession>
<dbReference type="Proteomes" id="UP001303222">
    <property type="component" value="Unassembled WGS sequence"/>
</dbReference>
<name>A0AAN6SB27_9PEZI</name>
<evidence type="ECO:0000313" key="2">
    <source>
        <dbReference type="EMBL" id="KAK3947075.1"/>
    </source>
</evidence>
<protein>
    <submittedName>
        <fullName evidence="2">Uncharacterized protein</fullName>
    </submittedName>
</protein>
<organism evidence="2 3">
    <name type="scientific">Pseudoneurospora amorphoporcata</name>
    <dbReference type="NCBI Taxonomy" id="241081"/>
    <lineage>
        <taxon>Eukaryota</taxon>
        <taxon>Fungi</taxon>
        <taxon>Dikarya</taxon>
        <taxon>Ascomycota</taxon>
        <taxon>Pezizomycotina</taxon>
        <taxon>Sordariomycetes</taxon>
        <taxon>Sordariomycetidae</taxon>
        <taxon>Sordariales</taxon>
        <taxon>Sordariaceae</taxon>
        <taxon>Pseudoneurospora</taxon>
    </lineage>
</organism>
<reference evidence="2" key="1">
    <citation type="journal article" date="2023" name="Mol. Phylogenet. Evol.">
        <title>Genome-scale phylogeny and comparative genomics of the fungal order Sordariales.</title>
        <authorList>
            <person name="Hensen N."/>
            <person name="Bonometti L."/>
            <person name="Westerberg I."/>
            <person name="Brannstrom I.O."/>
            <person name="Guillou S."/>
            <person name="Cros-Aarteil S."/>
            <person name="Calhoun S."/>
            <person name="Haridas S."/>
            <person name="Kuo A."/>
            <person name="Mondo S."/>
            <person name="Pangilinan J."/>
            <person name="Riley R."/>
            <person name="LaButti K."/>
            <person name="Andreopoulos B."/>
            <person name="Lipzen A."/>
            <person name="Chen C."/>
            <person name="Yan M."/>
            <person name="Daum C."/>
            <person name="Ng V."/>
            <person name="Clum A."/>
            <person name="Steindorff A."/>
            <person name="Ohm R.A."/>
            <person name="Martin F."/>
            <person name="Silar P."/>
            <person name="Natvig D.O."/>
            <person name="Lalanne C."/>
            <person name="Gautier V."/>
            <person name="Ament-Velasquez S.L."/>
            <person name="Kruys A."/>
            <person name="Hutchinson M.I."/>
            <person name="Powell A.J."/>
            <person name="Barry K."/>
            <person name="Miller A.N."/>
            <person name="Grigoriev I.V."/>
            <person name="Debuchy R."/>
            <person name="Gladieux P."/>
            <person name="Hiltunen Thoren M."/>
            <person name="Johannesson H."/>
        </authorList>
    </citation>
    <scope>NUCLEOTIDE SEQUENCE</scope>
    <source>
        <strain evidence="2">CBS 626.80</strain>
    </source>
</reference>
<evidence type="ECO:0000313" key="3">
    <source>
        <dbReference type="Proteomes" id="UP001303222"/>
    </source>
</evidence>
<gene>
    <name evidence="2" type="ORF">QBC32DRAFT_366037</name>
</gene>
<keyword evidence="3" id="KW-1185">Reference proteome</keyword>
<sequence length="110" mass="12705">MVMERYERGFYTCTGCIRTEMSVSREYCDVKCIGKSRAQNQRKKEGRPATGAGGGGSKKGDVTTYSYWARSLRWKDREAYYTDKGIWVLDRRLLAAMVEEWTSVWLLIPS</sequence>
<dbReference type="AlphaFoldDB" id="A0AAN6SB27"/>
<proteinExistence type="predicted"/>
<reference evidence="2" key="2">
    <citation type="submission" date="2023-06" db="EMBL/GenBank/DDBJ databases">
        <authorList>
            <consortium name="Lawrence Berkeley National Laboratory"/>
            <person name="Mondo S.J."/>
            <person name="Hensen N."/>
            <person name="Bonometti L."/>
            <person name="Westerberg I."/>
            <person name="Brannstrom I.O."/>
            <person name="Guillou S."/>
            <person name="Cros-Aarteil S."/>
            <person name="Calhoun S."/>
            <person name="Haridas S."/>
            <person name="Kuo A."/>
            <person name="Pangilinan J."/>
            <person name="Riley R."/>
            <person name="Labutti K."/>
            <person name="Andreopoulos B."/>
            <person name="Lipzen A."/>
            <person name="Chen C."/>
            <person name="Yanf M."/>
            <person name="Daum C."/>
            <person name="Ng V."/>
            <person name="Clum A."/>
            <person name="Steindorff A."/>
            <person name="Ohm R."/>
            <person name="Martin F."/>
            <person name="Silar P."/>
            <person name="Natvig D."/>
            <person name="Lalanne C."/>
            <person name="Gautier V."/>
            <person name="Ament-Velasquez S.L."/>
            <person name="Kruys A."/>
            <person name="Hutchinson M.I."/>
            <person name="Powell A.J."/>
            <person name="Barry K."/>
            <person name="Miller A.N."/>
            <person name="Grigoriev I.V."/>
            <person name="Debuchy R."/>
            <person name="Gladieux P."/>
            <person name="Thoren M.H."/>
            <person name="Johannesson H."/>
        </authorList>
    </citation>
    <scope>NUCLEOTIDE SEQUENCE</scope>
    <source>
        <strain evidence="2">CBS 626.80</strain>
    </source>
</reference>
<feature type="region of interest" description="Disordered" evidence="1">
    <location>
        <begin position="37"/>
        <end position="59"/>
    </location>
</feature>
<evidence type="ECO:0000256" key="1">
    <source>
        <dbReference type="SAM" id="MobiDB-lite"/>
    </source>
</evidence>
<dbReference type="EMBL" id="MU859423">
    <property type="protein sequence ID" value="KAK3947075.1"/>
    <property type="molecule type" value="Genomic_DNA"/>
</dbReference>
<comment type="caution">
    <text evidence="2">The sequence shown here is derived from an EMBL/GenBank/DDBJ whole genome shotgun (WGS) entry which is preliminary data.</text>
</comment>